<dbReference type="PANTHER" id="PTHR33545">
    <property type="entry name" value="UPF0750 MEMBRANE PROTEIN YITT-RELATED"/>
    <property type="match status" value="1"/>
</dbReference>
<dbReference type="InterPro" id="IPR019264">
    <property type="entry name" value="DUF2179"/>
</dbReference>
<dbReference type="EMBL" id="LR822027">
    <property type="protein sequence ID" value="CAD0153535.1"/>
    <property type="molecule type" value="Genomic_DNA"/>
</dbReference>
<keyword evidence="5 6" id="KW-0472">Membrane</keyword>
<evidence type="ECO:0000256" key="5">
    <source>
        <dbReference type="ARBA" id="ARBA00023136"/>
    </source>
</evidence>
<evidence type="ECO:0000313" key="10">
    <source>
        <dbReference type="Proteomes" id="UP000509791"/>
    </source>
</evidence>
<evidence type="ECO:0000256" key="2">
    <source>
        <dbReference type="ARBA" id="ARBA00022475"/>
    </source>
</evidence>
<dbReference type="InterPro" id="IPR003740">
    <property type="entry name" value="YitT"/>
</dbReference>
<feature type="transmembrane region" description="Helical" evidence="6">
    <location>
        <begin position="5"/>
        <end position="25"/>
    </location>
</feature>
<evidence type="ECO:0000313" key="11">
    <source>
        <dbReference type="Proteomes" id="UP000509833"/>
    </source>
</evidence>
<evidence type="ECO:0000256" key="4">
    <source>
        <dbReference type="ARBA" id="ARBA00022989"/>
    </source>
</evidence>
<dbReference type="Proteomes" id="UP000509833">
    <property type="component" value="Chromosome"/>
</dbReference>
<evidence type="ECO:0000259" key="7">
    <source>
        <dbReference type="Pfam" id="PF10035"/>
    </source>
</evidence>
<organism evidence="9 10">
    <name type="scientific">Streptococcus thermophilus</name>
    <dbReference type="NCBI Taxonomy" id="1308"/>
    <lineage>
        <taxon>Bacteria</taxon>
        <taxon>Bacillati</taxon>
        <taxon>Bacillota</taxon>
        <taxon>Bacilli</taxon>
        <taxon>Lactobacillales</taxon>
        <taxon>Streptococcaceae</taxon>
        <taxon>Streptococcus</taxon>
    </lineage>
</organism>
<name>A0A8D6XUM4_STRTR</name>
<evidence type="ECO:0000313" key="8">
    <source>
        <dbReference type="EMBL" id="CAD0139752.1"/>
    </source>
</evidence>
<dbReference type="Proteomes" id="UP000509791">
    <property type="component" value="Chromosome"/>
</dbReference>
<dbReference type="PIRSF" id="PIRSF006483">
    <property type="entry name" value="Membrane_protein_YitT"/>
    <property type="match status" value="1"/>
</dbReference>
<dbReference type="Gene3D" id="3.30.70.120">
    <property type="match status" value="1"/>
</dbReference>
<dbReference type="PANTHER" id="PTHR33545:SF9">
    <property type="entry name" value="UPF0750 MEMBRANE PROTEIN YITE"/>
    <property type="match status" value="1"/>
</dbReference>
<comment type="subcellular location">
    <subcellularLocation>
        <location evidence="1">Cell membrane</location>
        <topology evidence="1">Multi-pass membrane protein</topology>
    </subcellularLocation>
</comment>
<dbReference type="CDD" id="cd16380">
    <property type="entry name" value="YitT_C"/>
    <property type="match status" value="1"/>
</dbReference>
<proteinExistence type="predicted"/>
<sequence>MKRRIIDILLVTIGSFISAVGYNSLLVKNSIASGGVGGLAISLNALFGWNNANFVLATTIPLLILCWCFLGREVLLKTLYGSLVFPTFIKLTEGLPTLTKQPLLASIFGGIILGLGLGIVFYGNSSTGGTGITTQILNKYTPLPLGVVLLIVDGIIVAISAIAFSPDTVMYSILSLYVVSLTIDKMMVGLNSSRNLLIISQKSDQILNYITNGADRGATKIPVLGGHTGHSQNMIMTTLSTHEVPKVQEEIQKIDETAFIVIIPASTVMGRGFSLQKDYKSVPNDFISINPL</sequence>
<feature type="domain" description="DUF2179" evidence="7">
    <location>
        <begin position="216"/>
        <end position="270"/>
    </location>
</feature>
<feature type="transmembrane region" description="Helical" evidence="6">
    <location>
        <begin position="103"/>
        <end position="122"/>
    </location>
</feature>
<evidence type="ECO:0000256" key="3">
    <source>
        <dbReference type="ARBA" id="ARBA00022692"/>
    </source>
</evidence>
<dbReference type="InterPro" id="IPR015867">
    <property type="entry name" value="N-reg_PII/ATP_PRibTrfase_C"/>
</dbReference>
<evidence type="ECO:0000256" key="1">
    <source>
        <dbReference type="ARBA" id="ARBA00004651"/>
    </source>
</evidence>
<feature type="transmembrane region" description="Helical" evidence="6">
    <location>
        <begin position="143"/>
        <end position="163"/>
    </location>
</feature>
<feature type="transmembrane region" description="Helical" evidence="6">
    <location>
        <begin position="31"/>
        <end position="47"/>
    </location>
</feature>
<dbReference type="Pfam" id="PF10035">
    <property type="entry name" value="DUF2179"/>
    <property type="match status" value="1"/>
</dbReference>
<dbReference type="GO" id="GO:0005886">
    <property type="term" value="C:plasma membrane"/>
    <property type="evidence" value="ECO:0007669"/>
    <property type="project" value="UniProtKB-SubCell"/>
</dbReference>
<evidence type="ECO:0000313" key="9">
    <source>
        <dbReference type="EMBL" id="CAD0153535.1"/>
    </source>
</evidence>
<evidence type="ECO:0000256" key="6">
    <source>
        <dbReference type="SAM" id="Phobius"/>
    </source>
</evidence>
<keyword evidence="2" id="KW-1003">Cell membrane</keyword>
<reference evidence="10 11" key="1">
    <citation type="submission" date="2020-06" db="EMBL/GenBank/DDBJ databases">
        <authorList>
            <person name="Chuat V."/>
        </authorList>
    </citation>
    <scope>NUCLEOTIDE SEQUENCE [LARGE SCALE GENOMIC DNA]</scope>
    <source>
        <strain evidence="8">STH_CIRM_336</strain>
        <strain evidence="9">STH_CIRM_998</strain>
    </source>
</reference>
<dbReference type="EMBL" id="LR822017">
    <property type="protein sequence ID" value="CAD0139752.1"/>
    <property type="molecule type" value="Genomic_DNA"/>
</dbReference>
<feature type="transmembrane region" description="Helical" evidence="6">
    <location>
        <begin position="54"/>
        <end position="72"/>
    </location>
</feature>
<keyword evidence="4 6" id="KW-1133">Transmembrane helix</keyword>
<dbReference type="AlphaFoldDB" id="A0A8D6XUM4"/>
<accession>A0A8D6XUM4</accession>
<dbReference type="RefSeq" id="WP_179972449.1">
    <property type="nucleotide sequence ID" value="NZ_LR822017.1"/>
</dbReference>
<protein>
    <submittedName>
        <fullName evidence="9">Membrane protein</fullName>
    </submittedName>
</protein>
<dbReference type="Pfam" id="PF02588">
    <property type="entry name" value="YitT_membrane"/>
    <property type="match status" value="1"/>
</dbReference>
<gene>
    <name evidence="8" type="ORF">STHERMO_2167</name>
    <name evidence="9" type="ORF">STHERMO_2256</name>
</gene>
<dbReference type="InterPro" id="IPR051461">
    <property type="entry name" value="UPF0750_membrane"/>
</dbReference>
<keyword evidence="3 6" id="KW-0812">Transmembrane</keyword>